<evidence type="ECO:0000313" key="3">
    <source>
        <dbReference type="WBParaSite" id="TCONS_00009675.p1"/>
    </source>
</evidence>
<keyword evidence="1" id="KW-1185">Reference proteome</keyword>
<name>A0A0K0EEE3_STRER</name>
<dbReference type="AlphaFoldDB" id="A0A0K0EEE3"/>
<reference evidence="2" key="1">
    <citation type="submission" date="2015-08" db="UniProtKB">
        <authorList>
            <consortium name="WormBaseParasite"/>
        </authorList>
    </citation>
    <scope>IDENTIFICATION</scope>
</reference>
<evidence type="ECO:0000313" key="2">
    <source>
        <dbReference type="WBParaSite" id="SSTP_0000785500.1"/>
    </source>
</evidence>
<dbReference type="Proteomes" id="UP000035681">
    <property type="component" value="Unplaced"/>
</dbReference>
<proteinExistence type="predicted"/>
<evidence type="ECO:0000313" key="1">
    <source>
        <dbReference type="Proteomes" id="UP000035681"/>
    </source>
</evidence>
<accession>A0A0K0EEE3</accession>
<sequence length="243" mass="28611">MSEYLGWNDDKPNKEYIRYQKKYDTDSSVGGPITNSYEDYVKSIFKNCNSNNKNETLSEDYRMPQGVTEASKGISARAMLKMEQHLGKHALDNIGDMHLDLDSKHHDLLDDLYSEIGLNKREPTKFSEYVVYKPKCSSEYFSTLNRREYPIYSSSECKSAFNSYQPPDKHDWRYNDRQMLIDYKQFDSSPLSPYMYKDHQFLKNQDSRIVGSNFVQLTTRPKDRFLEKIDKTLAEVRAMPRYS</sequence>
<organism evidence="2">
    <name type="scientific">Strongyloides stercoralis</name>
    <name type="common">Threadworm</name>
    <dbReference type="NCBI Taxonomy" id="6248"/>
    <lineage>
        <taxon>Eukaryota</taxon>
        <taxon>Metazoa</taxon>
        <taxon>Ecdysozoa</taxon>
        <taxon>Nematoda</taxon>
        <taxon>Chromadorea</taxon>
        <taxon>Rhabditida</taxon>
        <taxon>Tylenchina</taxon>
        <taxon>Panagrolaimomorpha</taxon>
        <taxon>Strongyloidoidea</taxon>
        <taxon>Strongyloididae</taxon>
        <taxon>Strongyloides</taxon>
    </lineage>
</organism>
<dbReference type="WBParaSite" id="SSTP_0000785500.1">
    <property type="protein sequence ID" value="SSTP_0000785500.1"/>
    <property type="gene ID" value="SSTP_0000785500"/>
</dbReference>
<protein>
    <submittedName>
        <fullName evidence="2 3">Uncharacterized protein</fullName>
    </submittedName>
</protein>
<dbReference type="WBParaSite" id="TCONS_00009675.p1">
    <property type="protein sequence ID" value="TCONS_00009675.p1"/>
    <property type="gene ID" value="XLOC_007450"/>
</dbReference>